<dbReference type="InterPro" id="IPR019931">
    <property type="entry name" value="LPXTG_anchor"/>
</dbReference>
<organism evidence="8 9">
    <name type="scientific">Vagococcus hydrophili</name>
    <dbReference type="NCBI Taxonomy" id="2714947"/>
    <lineage>
        <taxon>Bacteria</taxon>
        <taxon>Bacillati</taxon>
        <taxon>Bacillota</taxon>
        <taxon>Bacilli</taxon>
        <taxon>Lactobacillales</taxon>
        <taxon>Enterococcaceae</taxon>
        <taxon>Vagococcus</taxon>
    </lineage>
</organism>
<feature type="domain" description="Gram-positive cocci surface proteins LPxTG" evidence="7">
    <location>
        <begin position="413"/>
        <end position="445"/>
    </location>
</feature>
<evidence type="ECO:0000256" key="6">
    <source>
        <dbReference type="SAM" id="SignalP"/>
    </source>
</evidence>
<dbReference type="PROSITE" id="PS50847">
    <property type="entry name" value="GRAM_POS_ANCHORING"/>
    <property type="match status" value="1"/>
</dbReference>
<evidence type="ECO:0000256" key="3">
    <source>
        <dbReference type="ARBA" id="ARBA00022729"/>
    </source>
</evidence>
<evidence type="ECO:0000256" key="5">
    <source>
        <dbReference type="SAM" id="Phobius"/>
    </source>
</evidence>
<name>A0A6G8AQ13_9ENTE</name>
<reference evidence="8 9" key="1">
    <citation type="submission" date="2020-03" db="EMBL/GenBank/DDBJ databases">
        <title>Vagococcus sp. nov., isolated from beetles.</title>
        <authorList>
            <person name="Hyun D.-W."/>
            <person name="Bae J.-W."/>
        </authorList>
    </citation>
    <scope>NUCLEOTIDE SEQUENCE [LARGE SCALE GENOMIC DNA]</scope>
    <source>
        <strain evidence="8 9">HDW17B</strain>
    </source>
</reference>
<evidence type="ECO:0000256" key="4">
    <source>
        <dbReference type="ARBA" id="ARBA00023088"/>
    </source>
</evidence>
<keyword evidence="3 6" id="KW-0732">Signal</keyword>
<proteinExistence type="predicted"/>
<protein>
    <submittedName>
        <fullName evidence="8">LPXTG cell wall anchor domain-containing protein</fullName>
    </submittedName>
</protein>
<keyword evidence="5" id="KW-0472">Membrane</keyword>
<feature type="signal peptide" evidence="6">
    <location>
        <begin position="1"/>
        <end position="22"/>
    </location>
</feature>
<dbReference type="NCBIfam" id="TIGR01167">
    <property type="entry name" value="LPXTG_anchor"/>
    <property type="match status" value="1"/>
</dbReference>
<keyword evidence="5" id="KW-1133">Transmembrane helix</keyword>
<feature type="chain" id="PRO_5026117895" evidence="6">
    <location>
        <begin position="23"/>
        <end position="445"/>
    </location>
</feature>
<keyword evidence="2" id="KW-0964">Secreted</keyword>
<dbReference type="KEGG" id="vhy:G7082_00310"/>
<dbReference type="Proteomes" id="UP000501747">
    <property type="component" value="Chromosome"/>
</dbReference>
<dbReference type="AlphaFoldDB" id="A0A6G8AQ13"/>
<keyword evidence="4" id="KW-0572">Peptidoglycan-anchor</keyword>
<evidence type="ECO:0000256" key="1">
    <source>
        <dbReference type="ARBA" id="ARBA00022512"/>
    </source>
</evidence>
<evidence type="ECO:0000256" key="2">
    <source>
        <dbReference type="ARBA" id="ARBA00022525"/>
    </source>
</evidence>
<dbReference type="RefSeq" id="WP_166033189.1">
    <property type="nucleotide sequence ID" value="NZ_CP049887.1"/>
</dbReference>
<feature type="transmembrane region" description="Helical" evidence="5">
    <location>
        <begin position="422"/>
        <end position="441"/>
    </location>
</feature>
<sequence>MKKSLFGLILGGTLLFSATAYAENLVKDEISKPEKTEDVQNNKVKIDVKESYSIDQSKIELGKSTQLHVSPIMGVELEGTFGLVNENDLVKVSETGEVKSLKVGKTKIAPTFKMSEKTKKEIKQAYIKQPGNENIKEEDIEFVVRENLQLIPIEIVDSTQKSEHKIDITPQFIFNQKKLEVGNKETIKVAPILGVELKGEFKNFSDKYLQLSTTGEVTALKPNSKAVLSPEFIISEGSLKEIKQAYIKQSGHDNIKEDEIVFIQKDVRPLIQIEIPLINMGVFENYTINKTKLSVGETGQVTVKYKYDIKYIGKFTPIKNEFIEMNENGEFKALKAGKTTIVPIFKLSEEGLTELKKEYIKENNLKNIDVEDLTEGPRPTKAPTFFAIEILPTNTGNANKDNGKTYASVNKKLPQTNERTSLIAQLVGSFTVLGTTILYLVKKRK</sequence>
<keyword evidence="5" id="KW-0812">Transmembrane</keyword>
<evidence type="ECO:0000313" key="9">
    <source>
        <dbReference type="Proteomes" id="UP000501747"/>
    </source>
</evidence>
<evidence type="ECO:0000259" key="7">
    <source>
        <dbReference type="PROSITE" id="PS50847"/>
    </source>
</evidence>
<dbReference type="EMBL" id="CP049887">
    <property type="protein sequence ID" value="QIL47077.1"/>
    <property type="molecule type" value="Genomic_DNA"/>
</dbReference>
<evidence type="ECO:0000313" key="8">
    <source>
        <dbReference type="EMBL" id="QIL47077.1"/>
    </source>
</evidence>
<accession>A0A6G8AQ13</accession>
<keyword evidence="9" id="KW-1185">Reference proteome</keyword>
<keyword evidence="1" id="KW-0134">Cell wall</keyword>
<gene>
    <name evidence="8" type="ORF">G7082_00310</name>
</gene>